<keyword evidence="2" id="KW-1185">Reference proteome</keyword>
<dbReference type="InterPro" id="IPR038573">
    <property type="entry name" value="BrnT_sf"/>
</dbReference>
<accession>A0A4Y5Z8X6</accession>
<dbReference type="InterPro" id="IPR007460">
    <property type="entry name" value="BrnT_toxin"/>
</dbReference>
<dbReference type="Proteomes" id="UP000316093">
    <property type="component" value="Chromosome"/>
</dbReference>
<protein>
    <submittedName>
        <fullName evidence="1">BrnT family toxin</fullName>
    </submittedName>
</protein>
<sequence length="96" mass="11283">MTGPRFEWDDEKARKNLSKHGITFTSAAEVFKDAWVLEEPDDRDYSEHRHIAIGVANRQTLFVVFTPRGESIRLISARKAARHEFTRYWNNRLLHA</sequence>
<proteinExistence type="predicted"/>
<name>A0A4Y5Z8X6_9GAMM</name>
<reference evidence="1 2" key="1">
    <citation type="submission" date="2019-06" db="EMBL/GenBank/DDBJ databases">
        <title>A complete genome sequence for Luteibacter pinisoli MAH-14.</title>
        <authorList>
            <person name="Baltrus D.A."/>
        </authorList>
    </citation>
    <scope>NUCLEOTIDE SEQUENCE [LARGE SCALE GENOMIC DNA]</scope>
    <source>
        <strain evidence="1 2">MAH-14</strain>
    </source>
</reference>
<dbReference type="RefSeq" id="WP_139985986.1">
    <property type="nucleotide sequence ID" value="NZ_CP041046.1"/>
</dbReference>
<dbReference type="OrthoDB" id="9802417at2"/>
<evidence type="ECO:0000313" key="1">
    <source>
        <dbReference type="EMBL" id="QDE41687.1"/>
    </source>
</evidence>
<dbReference type="KEGG" id="lpy:FIV34_14990"/>
<dbReference type="Pfam" id="PF04365">
    <property type="entry name" value="BrnT_toxin"/>
    <property type="match status" value="1"/>
</dbReference>
<organism evidence="1 2">
    <name type="scientific">Luteibacter pinisoli</name>
    <dbReference type="NCBI Taxonomy" id="2589080"/>
    <lineage>
        <taxon>Bacteria</taxon>
        <taxon>Pseudomonadati</taxon>
        <taxon>Pseudomonadota</taxon>
        <taxon>Gammaproteobacteria</taxon>
        <taxon>Lysobacterales</taxon>
        <taxon>Rhodanobacteraceae</taxon>
        <taxon>Luteibacter</taxon>
    </lineage>
</organism>
<dbReference type="AlphaFoldDB" id="A0A4Y5Z8X6"/>
<dbReference type="Gene3D" id="3.10.450.530">
    <property type="entry name" value="Ribonuclease toxin, BrnT, of type II toxin-antitoxin system"/>
    <property type="match status" value="1"/>
</dbReference>
<dbReference type="EMBL" id="CP041046">
    <property type="protein sequence ID" value="QDE41687.1"/>
    <property type="molecule type" value="Genomic_DNA"/>
</dbReference>
<gene>
    <name evidence="1" type="ORF">FIV34_14990</name>
</gene>
<evidence type="ECO:0000313" key="2">
    <source>
        <dbReference type="Proteomes" id="UP000316093"/>
    </source>
</evidence>